<evidence type="ECO:0000256" key="1">
    <source>
        <dbReference type="SAM" id="Phobius"/>
    </source>
</evidence>
<gene>
    <name evidence="2" type="ORF">AKJ50_02060</name>
</gene>
<name>A0A133VE60_9EURY</name>
<feature type="transmembrane region" description="Helical" evidence="1">
    <location>
        <begin position="57"/>
        <end position="77"/>
    </location>
</feature>
<organism evidence="2 3">
    <name type="scientific">candidate division MSBL1 archaeon SCGC-AAA382A13</name>
    <dbReference type="NCBI Taxonomy" id="1698279"/>
    <lineage>
        <taxon>Archaea</taxon>
        <taxon>Methanobacteriati</taxon>
        <taxon>Methanobacteriota</taxon>
        <taxon>candidate division MSBL1</taxon>
    </lineage>
</organism>
<keyword evidence="1" id="KW-0812">Transmembrane</keyword>
<keyword evidence="3" id="KW-1185">Reference proteome</keyword>
<feature type="transmembrane region" description="Helical" evidence="1">
    <location>
        <begin position="83"/>
        <end position="113"/>
    </location>
</feature>
<reference evidence="2 3" key="1">
    <citation type="journal article" date="2016" name="Sci. Rep.">
        <title>Metabolic traits of an uncultured archaeal lineage -MSBL1- from brine pools of the Red Sea.</title>
        <authorList>
            <person name="Mwirichia R."/>
            <person name="Alam I."/>
            <person name="Rashid M."/>
            <person name="Vinu M."/>
            <person name="Ba-Alawi W."/>
            <person name="Anthony Kamau A."/>
            <person name="Kamanda Ngugi D."/>
            <person name="Goker M."/>
            <person name="Klenk H.P."/>
            <person name="Bajic V."/>
            <person name="Stingl U."/>
        </authorList>
    </citation>
    <scope>NUCLEOTIDE SEQUENCE [LARGE SCALE GENOMIC DNA]</scope>
    <source>
        <strain evidence="2">SCGC-AAA382A13</strain>
    </source>
</reference>
<accession>A0A133VE60</accession>
<comment type="caution">
    <text evidence="2">The sequence shown here is derived from an EMBL/GenBank/DDBJ whole genome shotgun (WGS) entry which is preliminary data.</text>
</comment>
<dbReference type="AlphaFoldDB" id="A0A133VE60"/>
<keyword evidence="1" id="KW-0472">Membrane</keyword>
<dbReference type="Proteomes" id="UP000070311">
    <property type="component" value="Unassembled WGS sequence"/>
</dbReference>
<dbReference type="EMBL" id="LHYD01000046">
    <property type="protein sequence ID" value="KXB04721.1"/>
    <property type="molecule type" value="Genomic_DNA"/>
</dbReference>
<evidence type="ECO:0000313" key="3">
    <source>
        <dbReference type="Proteomes" id="UP000070311"/>
    </source>
</evidence>
<sequence length="168" mass="19002">MIISKDELDQFEKSFPELLDDMAKQINPRESRRISRKGLGKIIDVAILLRRGFDQSWQFVVVIQALFVFLGLAPQVSESLAQFGINITGTMIGLLALGGIIFFFIFGLALLLYGGTQRSTALINEKQAPAQRMNYNFYKAMAKWAKNANQRLDKIEKKLDEISNKGEK</sequence>
<protein>
    <submittedName>
        <fullName evidence="2">Uncharacterized protein</fullName>
    </submittedName>
</protein>
<keyword evidence="1" id="KW-1133">Transmembrane helix</keyword>
<evidence type="ECO:0000313" key="2">
    <source>
        <dbReference type="EMBL" id="KXB04721.1"/>
    </source>
</evidence>
<proteinExistence type="predicted"/>